<feature type="domain" description="Tr-type G" evidence="4">
    <location>
        <begin position="1"/>
        <end position="196"/>
    </location>
</feature>
<dbReference type="Pfam" id="PF00009">
    <property type="entry name" value="GTP_EFTU"/>
    <property type="match status" value="1"/>
</dbReference>
<keyword evidence="3" id="KW-0820">tRNA-binding</keyword>
<comment type="caution">
    <text evidence="5">The sequence shown here is derived from an EMBL/GenBank/DDBJ whole genome shotgun (WGS) entry which is preliminary data.</text>
</comment>
<dbReference type="InterPro" id="IPR009000">
    <property type="entry name" value="Transl_B-barrel_sf"/>
</dbReference>
<reference evidence="6" key="1">
    <citation type="journal article" date="2019" name="Int. J. Syst. Evol. Microbiol.">
        <title>The Global Catalogue of Microorganisms (GCM) 10K type strain sequencing project: providing services to taxonomists for standard genome sequencing and annotation.</title>
        <authorList>
            <consortium name="The Broad Institute Genomics Platform"/>
            <consortium name="The Broad Institute Genome Sequencing Center for Infectious Disease"/>
            <person name="Wu L."/>
            <person name="Ma J."/>
        </authorList>
    </citation>
    <scope>NUCLEOTIDE SEQUENCE [LARGE SCALE GENOMIC DNA]</scope>
    <source>
        <strain evidence="6">TISTR 2562</strain>
    </source>
</reference>
<dbReference type="EC" id="3.6.5.-" evidence="3"/>
<sequence length="605" mass="65821">MDLRNIAIIAHVDHGKTTLVDELLKQSGTYRENQATTERAMDSNDLERERGITILAKATSVEWKNTRINIVDTPGHADFGGEVERILSMVDGVVLLVDAAEGPMPQTKFVTSKALALGLRPIVVVNKVDKPDGEPDRALDECFDLFANLGADDDQLDFPSMYASGRSGWADMTLDGPRKDLSALFDLIVDHVPAPKQLSARDEPFRMLATTLGSDPFIGRLLTGRVESGTLKAGETVKALARDGSLIENFRCTKILAFRGLGQQPIDMAEAGDIVSLAGMTKATVADSIVAPQVTEALPSQPIDPPTITVTFGINDSPLAGRDGKKVQSRVIRERLLKEAESNVAIKVTDTPGGEAFEVAGRGELQMGVLIENMRREGFELSISRPQVLFRDIDGVRHEPIEEATIDVDDEYSGSVIEKITGARKGELVEMKPAGAGKTRIVAHVPSRGLIGYHGEFLTDTRGTGVLNRVFHGWAPHKGPIPGRRAGVLISMENGTSVAYALWNLEERGKMMIGAQADVYTGMIIGEHSRENDLEVNPLKGKKLTNVRASGTDDAVRLTTPISLSLEEAIAYIDDDELVEVTPNAIRLRKRYLDPHERKRMAKAG</sequence>
<keyword evidence="3" id="KW-0963">Cytoplasm</keyword>
<dbReference type="InterPro" id="IPR035651">
    <property type="entry name" value="BipA_V"/>
</dbReference>
<dbReference type="EMBL" id="JBHUMP010000004">
    <property type="protein sequence ID" value="MFD2739270.1"/>
    <property type="molecule type" value="Genomic_DNA"/>
</dbReference>
<protein>
    <recommendedName>
        <fullName evidence="3">Large ribosomal subunit assembly factor BipA</fullName>
        <ecNumber evidence="3">3.6.5.-</ecNumber>
    </recommendedName>
    <alternativeName>
        <fullName evidence="3">GTP-binding protein BipA</fullName>
    </alternativeName>
</protein>
<dbReference type="RefSeq" id="WP_386372745.1">
    <property type="nucleotide sequence ID" value="NZ_JBHUMP010000004.1"/>
</dbReference>
<dbReference type="PANTHER" id="PTHR42908">
    <property type="entry name" value="TRANSLATION ELONGATION FACTOR-RELATED"/>
    <property type="match status" value="1"/>
</dbReference>
<evidence type="ECO:0000259" key="4">
    <source>
        <dbReference type="PROSITE" id="PS51722"/>
    </source>
</evidence>
<dbReference type="NCBIfam" id="TIGR00231">
    <property type="entry name" value="small_GTP"/>
    <property type="match status" value="1"/>
</dbReference>
<organism evidence="5 6">
    <name type="scientific">Sulfitobacter aestuarii</name>
    <dbReference type="NCBI Taxonomy" id="2161676"/>
    <lineage>
        <taxon>Bacteria</taxon>
        <taxon>Pseudomonadati</taxon>
        <taxon>Pseudomonadota</taxon>
        <taxon>Alphaproteobacteria</taxon>
        <taxon>Rhodobacterales</taxon>
        <taxon>Roseobacteraceae</taxon>
        <taxon>Sulfitobacter</taxon>
    </lineage>
</organism>
<dbReference type="Gene3D" id="3.30.70.240">
    <property type="match status" value="1"/>
</dbReference>
<keyword evidence="2 3" id="KW-0342">GTP-binding</keyword>
<comment type="subcellular location">
    <subcellularLocation>
        <location evidence="3">Cytoplasm</location>
    </subcellularLocation>
    <text evidence="3">Binds to ribosomes.</text>
</comment>
<keyword evidence="6" id="KW-1185">Reference proteome</keyword>
<dbReference type="InterPro" id="IPR031157">
    <property type="entry name" value="G_TR_CS"/>
</dbReference>
<dbReference type="NCBIfam" id="TIGR01394">
    <property type="entry name" value="TypA_BipA"/>
    <property type="match status" value="1"/>
</dbReference>
<dbReference type="SUPFAM" id="SSF52540">
    <property type="entry name" value="P-loop containing nucleoside triphosphate hydrolases"/>
    <property type="match status" value="1"/>
</dbReference>
<dbReference type="Gene3D" id="2.40.50.250">
    <property type="entry name" value="bipa protein"/>
    <property type="match status" value="1"/>
</dbReference>
<dbReference type="PROSITE" id="PS51722">
    <property type="entry name" value="G_TR_2"/>
    <property type="match status" value="1"/>
</dbReference>
<keyword evidence="1 3" id="KW-0547">Nucleotide-binding</keyword>
<gene>
    <name evidence="5" type="primary">typA</name>
    <name evidence="3" type="synonym">bipA</name>
    <name evidence="5" type="ORF">ACFSUD_06810</name>
</gene>
<dbReference type="PROSITE" id="PS00301">
    <property type="entry name" value="G_TR_1"/>
    <property type="match status" value="1"/>
</dbReference>
<dbReference type="CDD" id="cd03710">
    <property type="entry name" value="BipA_TypA_C"/>
    <property type="match status" value="1"/>
</dbReference>
<dbReference type="InterPro" id="IPR047043">
    <property type="entry name" value="BipA_III"/>
</dbReference>
<accession>A0ABW5U0G0</accession>
<feature type="binding site" evidence="3">
    <location>
        <begin position="126"/>
        <end position="129"/>
    </location>
    <ligand>
        <name>GTP</name>
        <dbReference type="ChEBI" id="CHEBI:37565"/>
    </ligand>
</feature>
<keyword evidence="3" id="KW-0699">rRNA-binding</keyword>
<dbReference type="SMART" id="SM00838">
    <property type="entry name" value="EFG_C"/>
    <property type="match status" value="1"/>
</dbReference>
<dbReference type="Pfam" id="PF21018">
    <property type="entry name" value="BipA_C"/>
    <property type="match status" value="1"/>
</dbReference>
<comment type="subunit">
    <text evidence="3">Monomer.</text>
</comment>
<dbReference type="Gene3D" id="3.40.50.300">
    <property type="entry name" value="P-loop containing nucleotide triphosphate hydrolases"/>
    <property type="match status" value="1"/>
</dbReference>
<keyword evidence="3" id="KW-0378">Hydrolase</keyword>
<dbReference type="CDD" id="cd03691">
    <property type="entry name" value="BipA_TypA_II"/>
    <property type="match status" value="1"/>
</dbReference>
<dbReference type="InterPro" id="IPR047041">
    <property type="entry name" value="BipA_GTP-bd_dom"/>
</dbReference>
<dbReference type="InterPro" id="IPR035647">
    <property type="entry name" value="EFG_III/V"/>
</dbReference>
<dbReference type="Gene3D" id="2.40.30.10">
    <property type="entry name" value="Translation factors"/>
    <property type="match status" value="1"/>
</dbReference>
<feature type="binding site" evidence="3">
    <location>
        <begin position="13"/>
        <end position="18"/>
    </location>
    <ligand>
        <name>GTP</name>
        <dbReference type="ChEBI" id="CHEBI:37565"/>
    </ligand>
</feature>
<dbReference type="SUPFAM" id="SSF50447">
    <property type="entry name" value="Translation proteins"/>
    <property type="match status" value="1"/>
</dbReference>
<dbReference type="InterPro" id="IPR042116">
    <property type="entry name" value="TypA/BipA_C"/>
</dbReference>
<dbReference type="CDD" id="cd16263">
    <property type="entry name" value="BipA_III"/>
    <property type="match status" value="1"/>
</dbReference>
<dbReference type="InterPro" id="IPR005225">
    <property type="entry name" value="Small_GTP-bd"/>
</dbReference>
<evidence type="ECO:0000256" key="1">
    <source>
        <dbReference type="ARBA" id="ARBA00022741"/>
    </source>
</evidence>
<dbReference type="PANTHER" id="PTHR42908:SF8">
    <property type="entry name" value="TR-TYPE G DOMAIN-CONTAINING PROTEIN"/>
    <property type="match status" value="1"/>
</dbReference>
<dbReference type="InterPro" id="IPR000795">
    <property type="entry name" value="T_Tr_GTP-bd_dom"/>
</dbReference>
<proteinExistence type="inferred from homology"/>
<dbReference type="SUPFAM" id="SSF54980">
    <property type="entry name" value="EF-G C-terminal domain-like"/>
    <property type="match status" value="2"/>
</dbReference>
<dbReference type="HAMAP" id="MF_00849">
    <property type="entry name" value="BipA"/>
    <property type="match status" value="1"/>
</dbReference>
<dbReference type="InterPro" id="IPR000640">
    <property type="entry name" value="EFG_V-like"/>
</dbReference>
<comment type="catalytic activity">
    <reaction evidence="3">
        <text>GTP + H2O = GDP + phosphate + H(+)</text>
        <dbReference type="Rhea" id="RHEA:19669"/>
        <dbReference type="ChEBI" id="CHEBI:15377"/>
        <dbReference type="ChEBI" id="CHEBI:15378"/>
        <dbReference type="ChEBI" id="CHEBI:37565"/>
        <dbReference type="ChEBI" id="CHEBI:43474"/>
        <dbReference type="ChEBI" id="CHEBI:58189"/>
    </reaction>
</comment>
<comment type="similarity">
    <text evidence="3">Belongs to the TRAFAC class translation factor GTPase superfamily. Classic translation factor GTPase family. BipA subfamily.</text>
</comment>
<dbReference type="Pfam" id="PF00679">
    <property type="entry name" value="EFG_C"/>
    <property type="match status" value="1"/>
</dbReference>
<evidence type="ECO:0000313" key="6">
    <source>
        <dbReference type="Proteomes" id="UP001597474"/>
    </source>
</evidence>
<dbReference type="InterPro" id="IPR047042">
    <property type="entry name" value="BipA_II"/>
</dbReference>
<evidence type="ECO:0000256" key="3">
    <source>
        <dbReference type="HAMAP-Rule" id="MF_00849"/>
    </source>
</evidence>
<keyword evidence="3" id="KW-0690">Ribosome biogenesis</keyword>
<dbReference type="InterPro" id="IPR027417">
    <property type="entry name" value="P-loop_NTPase"/>
</dbReference>
<dbReference type="CDD" id="cd01891">
    <property type="entry name" value="TypA_BipA"/>
    <property type="match status" value="1"/>
</dbReference>
<dbReference type="InterPro" id="IPR006298">
    <property type="entry name" value="BipA"/>
</dbReference>
<name>A0ABW5U0G0_9RHOB</name>
<comment type="function">
    <text evidence="3">A 50S ribosomal subunit assembly protein with GTPase activity, required for 50S subunit assembly at low temperatures, may also play a role in translation. Binds GTP and analogs. Binds the 70S ribosome between the 30S and 50S subunits, in a similar position as ribosome-bound EF-G; it contacts a number of ribosomal proteins, both rRNAs and the A-site tRNA.</text>
</comment>
<keyword evidence="3" id="KW-0694">RNA-binding</keyword>
<dbReference type="InterPro" id="IPR048876">
    <property type="entry name" value="BipA_C"/>
</dbReference>
<dbReference type="Gene3D" id="3.30.70.870">
    <property type="entry name" value="Elongation Factor G (Translational Gtpase), domain 3"/>
    <property type="match status" value="1"/>
</dbReference>
<dbReference type="Proteomes" id="UP001597474">
    <property type="component" value="Unassembled WGS sequence"/>
</dbReference>
<evidence type="ECO:0000313" key="5">
    <source>
        <dbReference type="EMBL" id="MFD2739270.1"/>
    </source>
</evidence>
<evidence type="ECO:0000256" key="2">
    <source>
        <dbReference type="ARBA" id="ARBA00023134"/>
    </source>
</evidence>
<dbReference type="InterPro" id="IPR004161">
    <property type="entry name" value="EFTu-like_2"/>
</dbReference>
<dbReference type="PRINTS" id="PR00315">
    <property type="entry name" value="ELONGATNFCT"/>
</dbReference>
<dbReference type="Pfam" id="PF03144">
    <property type="entry name" value="GTP_EFTU_D2"/>
    <property type="match status" value="1"/>
</dbReference>